<dbReference type="OrthoDB" id="3064516at2759"/>
<dbReference type="PANTHER" id="PTHR45962:SF1">
    <property type="entry name" value="N-FATTY-ACYL-AMINO ACID SYNTHASE_HYDROLASE PM20D1"/>
    <property type="match status" value="1"/>
</dbReference>
<dbReference type="GO" id="GO:0006508">
    <property type="term" value="P:proteolysis"/>
    <property type="evidence" value="ECO:0007669"/>
    <property type="project" value="UniProtKB-KW"/>
</dbReference>
<feature type="binding site" evidence="7">
    <location>
        <position position="161"/>
    </location>
    <ligand>
        <name>Zn(2+)</name>
        <dbReference type="ChEBI" id="CHEBI:29105"/>
        <label>1</label>
    </ligand>
</feature>
<feature type="binding site" evidence="7">
    <location>
        <position position="487"/>
    </location>
    <ligand>
        <name>Zn(2+)</name>
        <dbReference type="ChEBI" id="CHEBI:29105"/>
        <label>1</label>
    </ligand>
</feature>
<dbReference type="FunFam" id="3.40.630.10:FF:000027">
    <property type="entry name" value="N-fatty-acyl-amino acid synthase/hydrolase PM20D1"/>
    <property type="match status" value="1"/>
</dbReference>
<evidence type="ECO:0000256" key="6">
    <source>
        <dbReference type="PIRSR" id="PIRSR037217-1"/>
    </source>
</evidence>
<feature type="active site" evidence="6">
    <location>
        <position position="127"/>
    </location>
</feature>
<keyword evidence="4" id="KW-0378">Hydrolase</keyword>
<comment type="caution">
    <text evidence="9">The sequence shown here is derived from an EMBL/GenBank/DDBJ whole genome shotgun (WGS) entry which is preliminary data.</text>
</comment>
<dbReference type="SUPFAM" id="SSF53187">
    <property type="entry name" value="Zn-dependent exopeptidases"/>
    <property type="match status" value="1"/>
</dbReference>
<dbReference type="Gene3D" id="1.10.150.900">
    <property type="match status" value="1"/>
</dbReference>
<dbReference type="Pfam" id="PF07687">
    <property type="entry name" value="M20_dimer"/>
    <property type="match status" value="1"/>
</dbReference>
<dbReference type="EMBL" id="LHPG02000015">
    <property type="protein sequence ID" value="PRW33795.1"/>
    <property type="molecule type" value="Genomic_DNA"/>
</dbReference>
<organism evidence="9 10">
    <name type="scientific">Chlorella sorokiniana</name>
    <name type="common">Freshwater green alga</name>
    <dbReference type="NCBI Taxonomy" id="3076"/>
    <lineage>
        <taxon>Eukaryota</taxon>
        <taxon>Viridiplantae</taxon>
        <taxon>Chlorophyta</taxon>
        <taxon>core chlorophytes</taxon>
        <taxon>Trebouxiophyceae</taxon>
        <taxon>Chlorellales</taxon>
        <taxon>Chlorellaceae</taxon>
        <taxon>Chlorella clade</taxon>
        <taxon>Chlorella</taxon>
    </lineage>
</organism>
<dbReference type="SUPFAM" id="SSF55031">
    <property type="entry name" value="Bacterial exopeptidase dimerisation domain"/>
    <property type="match status" value="1"/>
</dbReference>
<dbReference type="InterPro" id="IPR047177">
    <property type="entry name" value="Pept_M20A"/>
</dbReference>
<feature type="binding site" evidence="7">
    <location>
        <position position="161"/>
    </location>
    <ligand>
        <name>Zn(2+)</name>
        <dbReference type="ChEBI" id="CHEBI:29105"/>
        <label>2</label>
    </ligand>
</feature>
<evidence type="ECO:0000313" key="10">
    <source>
        <dbReference type="Proteomes" id="UP000239899"/>
    </source>
</evidence>
<dbReference type="InterPro" id="IPR017141">
    <property type="entry name" value="Pept_M20_carboxypep"/>
</dbReference>
<evidence type="ECO:0000259" key="8">
    <source>
        <dbReference type="Pfam" id="PF07687"/>
    </source>
</evidence>
<dbReference type="InterPro" id="IPR002933">
    <property type="entry name" value="Peptidase_M20"/>
</dbReference>
<keyword evidence="10" id="KW-1185">Reference proteome</keyword>
<dbReference type="Pfam" id="PF01546">
    <property type="entry name" value="Peptidase_M20"/>
    <property type="match status" value="1"/>
</dbReference>
<reference evidence="9 10" key="1">
    <citation type="journal article" date="2018" name="Plant J.">
        <title>Genome sequences of Chlorella sorokiniana UTEX 1602 and Micractinium conductrix SAG 241.80: implications to maltose excretion by a green alga.</title>
        <authorList>
            <person name="Arriola M.B."/>
            <person name="Velmurugan N."/>
            <person name="Zhang Y."/>
            <person name="Plunkett M.H."/>
            <person name="Hondzo H."/>
            <person name="Barney B.M."/>
        </authorList>
    </citation>
    <scope>NUCLEOTIDE SEQUENCE [LARGE SCALE GENOMIC DNA]</scope>
    <source>
        <strain evidence="10">UTEX 1602</strain>
    </source>
</reference>
<evidence type="ECO:0000256" key="3">
    <source>
        <dbReference type="ARBA" id="ARBA00022723"/>
    </source>
</evidence>
<feature type="binding site" evidence="7">
    <location>
        <position position="196"/>
    </location>
    <ligand>
        <name>Zn(2+)</name>
        <dbReference type="ChEBI" id="CHEBI:29105"/>
        <label>1</label>
    </ligand>
</feature>
<feature type="domain" description="Peptidase M20 dimerisation" evidence="8">
    <location>
        <begin position="253"/>
        <end position="403"/>
    </location>
</feature>
<evidence type="ECO:0000313" key="9">
    <source>
        <dbReference type="EMBL" id="PRW33795.1"/>
    </source>
</evidence>
<dbReference type="InterPro" id="IPR036264">
    <property type="entry name" value="Bact_exopeptidase_dim_dom"/>
</dbReference>
<dbReference type="GO" id="GO:0046872">
    <property type="term" value="F:metal ion binding"/>
    <property type="evidence" value="ECO:0007669"/>
    <property type="project" value="UniProtKB-KW"/>
</dbReference>
<dbReference type="Gene3D" id="3.40.630.10">
    <property type="entry name" value="Zn peptidases"/>
    <property type="match status" value="1"/>
</dbReference>
<dbReference type="Gene3D" id="3.30.70.360">
    <property type="match status" value="1"/>
</dbReference>
<protein>
    <submittedName>
        <fullName evidence="9">Zn-dependent</fullName>
    </submittedName>
</protein>
<dbReference type="Proteomes" id="UP000239899">
    <property type="component" value="Unassembled WGS sequence"/>
</dbReference>
<dbReference type="InterPro" id="IPR011650">
    <property type="entry name" value="Peptidase_M20_dimer"/>
</dbReference>
<keyword evidence="3 7" id="KW-0479">Metal-binding</keyword>
<dbReference type="PANTHER" id="PTHR45962">
    <property type="entry name" value="N-FATTY-ACYL-AMINO ACID SYNTHASE/HYDROLASE PM20D1"/>
    <property type="match status" value="1"/>
</dbReference>
<dbReference type="GO" id="GO:0004181">
    <property type="term" value="F:metallocarboxypeptidase activity"/>
    <property type="evidence" value="ECO:0007669"/>
    <property type="project" value="InterPro"/>
</dbReference>
<dbReference type="PIRSF" id="PIRSF037217">
    <property type="entry name" value="Carboxypeptidase_S"/>
    <property type="match status" value="1"/>
</dbReference>
<evidence type="ECO:0000256" key="2">
    <source>
        <dbReference type="ARBA" id="ARBA00022670"/>
    </source>
</evidence>
<evidence type="ECO:0000256" key="7">
    <source>
        <dbReference type="PIRSR" id="PIRSR037217-2"/>
    </source>
</evidence>
<sequence>MRGPLSAAVALAVAVAWAVYLVPRGGQRDIEDAALPLLPSPLDAATAAEAPRRIATALTFATLADADAPNHVSNPEPFEQMHAHLERSFPLVYQQLKHEKVNQHSLLFSWEGSDSQLRPILTMAHIDVVPAPTDGPGQNWTHPPFSGAIADGFIWGRGTLDIKSLVLQQLEAVELLLRQGYQPKRTIYLAFGHDEEVGGAQGAKAIAALLQKRGVELELVLDEGGSIMMDGLTTRKDLPFPVMDTPMAVVGTSEKGYETWEIAVRGTGGHSGMPPVDGTTVAARMARILAALEAQPATTRLAPPTTDWLLALAPAVQVAPLRLLLQSANNRLLNPILGQLLGQLGREVNPFVRTTCAVVKIQAGGVADNVLPGSGAITVNCRTLPGQEPGFVGEYLAALTRREGAHVSLCQLGTALSAPPVAAASGPQWNLLKQTILETLRPEQGLVVAPYMLSGMTDSRHYLPVSGGRVYRFQPQRFTRPSLATIHGVDERIAVDDYLRGIGFYVRFYQRASADQGSEEAAAEGAAAAAAEAAAAEAAAAAVQQQEAAAGGTEA</sequence>
<feature type="binding site" evidence="7">
    <location>
        <position position="125"/>
    </location>
    <ligand>
        <name>Zn(2+)</name>
        <dbReference type="ChEBI" id="CHEBI:29105"/>
        <label>2</label>
    </ligand>
</feature>
<feature type="active site" description="Proton acceptor" evidence="6">
    <location>
        <position position="195"/>
    </location>
</feature>
<comment type="similarity">
    <text evidence="1">Belongs to the peptidase M20A family.</text>
</comment>
<dbReference type="AlphaFoldDB" id="A0A2P6THM7"/>
<accession>A0A2P6THM7</accession>
<gene>
    <name evidence="9" type="ORF">C2E21_7341</name>
</gene>
<evidence type="ECO:0000256" key="4">
    <source>
        <dbReference type="ARBA" id="ARBA00022801"/>
    </source>
</evidence>
<name>A0A2P6THM7_CHLSO</name>
<keyword evidence="2" id="KW-0645">Protease</keyword>
<evidence type="ECO:0000256" key="1">
    <source>
        <dbReference type="ARBA" id="ARBA00006247"/>
    </source>
</evidence>
<dbReference type="STRING" id="3076.A0A2P6THM7"/>
<evidence type="ECO:0000256" key="5">
    <source>
        <dbReference type="ARBA" id="ARBA00022833"/>
    </source>
</evidence>
<keyword evidence="5 7" id="KW-0862">Zinc</keyword>
<proteinExistence type="inferred from homology"/>
<feature type="binding site" evidence="7">
    <location>
        <position position="222"/>
    </location>
    <ligand>
        <name>Zn(2+)</name>
        <dbReference type="ChEBI" id="CHEBI:29105"/>
        <label>2</label>
    </ligand>
</feature>